<proteinExistence type="predicted"/>
<feature type="compositionally biased region" description="Low complexity" evidence="1">
    <location>
        <begin position="1"/>
        <end position="26"/>
    </location>
</feature>
<dbReference type="Pfam" id="PF22485">
    <property type="entry name" value="DUF6987"/>
    <property type="match status" value="1"/>
</dbReference>
<comment type="caution">
    <text evidence="4">The sequence shown here is derived from an EMBL/GenBank/DDBJ whole genome shotgun (WGS) entry which is preliminary data.</text>
</comment>
<evidence type="ECO:0000313" key="5">
    <source>
        <dbReference type="Proteomes" id="UP001285441"/>
    </source>
</evidence>
<dbReference type="EMBL" id="JAULSW010000002">
    <property type="protein sequence ID" value="KAK3390578.1"/>
    <property type="molecule type" value="Genomic_DNA"/>
</dbReference>
<name>A0AAE0U4D5_9PEZI</name>
<dbReference type="PANTHER" id="PTHR39461">
    <property type="entry name" value="LEA DOMAIN PROTEIN (AFU_ORTHOLOGUE AFUA_8G04920)"/>
    <property type="match status" value="1"/>
</dbReference>
<protein>
    <recommendedName>
        <fullName evidence="3">DUF6987 domain-containing protein</fullName>
    </recommendedName>
</protein>
<dbReference type="InterPro" id="IPR054256">
    <property type="entry name" value="DUF6987"/>
</dbReference>
<keyword evidence="2" id="KW-0472">Membrane</keyword>
<sequence>MATEGYQQEGTQQEGTHQDGTQQQQQDNAGTAEDSMTIPEQLDFSVLKNGKVNKGGNVIDSEGKIVGRVVQGILEYLVGKKVDENGDIWSDNGKVIGKAEPITDSEREDMLKEPSPFESFPDAVVDGNGMVVSNGEWVGKVVSGDISVLRGKSVDADGDILDKAGNVIGHAERWEPEPEAEAEPEPEVDNSILAGKRVNKAGNVVDSHGTIFGRVIEGDVKKMIGRMCNKQGHILSESGDILGKAEVIPEGEREGQKEGPFAELEGCTVAKDGTVVTPGGDIVGRLTQGDGKVLFGRAVDEDGDVLDRNGNVIGKAERWSPEEVEHKKNPMTGRKVNREGNVVDEEGNIIGKLTSGDPTMCSGKAIDEDGDVVDFKGTVIGHCTLLEDLPSETEEEKAKKAQIEQDKKLAAQMSVCVEQCLDKIRPICKMINDKIDAAERTPEDERDEEALVREVRPLIEEGGRILSEAKGAIKGLDPDGRIAANAKHKTAAHEATPEEYHLADVLKDLTGDVSNCIEDAKRKLEDMPHAKKELNPLWGLLTEPLGQILAGVGLLLAGVLGLVGRLVGSSPMSSYFLCAVLTPN</sequence>
<dbReference type="Proteomes" id="UP001285441">
    <property type="component" value="Unassembled WGS sequence"/>
</dbReference>
<dbReference type="AlphaFoldDB" id="A0AAE0U4D5"/>
<keyword evidence="2" id="KW-0812">Transmembrane</keyword>
<gene>
    <name evidence="4" type="ORF">B0H63DRAFT_120319</name>
</gene>
<keyword evidence="5" id="KW-1185">Reference proteome</keyword>
<evidence type="ECO:0000313" key="4">
    <source>
        <dbReference type="EMBL" id="KAK3390578.1"/>
    </source>
</evidence>
<organism evidence="4 5">
    <name type="scientific">Podospora didyma</name>
    <dbReference type="NCBI Taxonomy" id="330526"/>
    <lineage>
        <taxon>Eukaryota</taxon>
        <taxon>Fungi</taxon>
        <taxon>Dikarya</taxon>
        <taxon>Ascomycota</taxon>
        <taxon>Pezizomycotina</taxon>
        <taxon>Sordariomycetes</taxon>
        <taxon>Sordariomycetidae</taxon>
        <taxon>Sordariales</taxon>
        <taxon>Podosporaceae</taxon>
        <taxon>Podospora</taxon>
    </lineage>
</organism>
<dbReference type="InterPro" id="IPR022124">
    <property type="entry name" value="DUF3659"/>
</dbReference>
<reference evidence="4" key="2">
    <citation type="submission" date="2023-06" db="EMBL/GenBank/DDBJ databases">
        <authorList>
            <consortium name="Lawrence Berkeley National Laboratory"/>
            <person name="Haridas S."/>
            <person name="Hensen N."/>
            <person name="Bonometti L."/>
            <person name="Westerberg I."/>
            <person name="Brannstrom I.O."/>
            <person name="Guillou S."/>
            <person name="Cros-Aarteil S."/>
            <person name="Calhoun S."/>
            <person name="Kuo A."/>
            <person name="Mondo S."/>
            <person name="Pangilinan J."/>
            <person name="Riley R."/>
            <person name="LaButti K."/>
            <person name="Andreopoulos B."/>
            <person name="Lipzen A."/>
            <person name="Chen C."/>
            <person name="Yanf M."/>
            <person name="Daum C."/>
            <person name="Ng V."/>
            <person name="Clum A."/>
            <person name="Steindorff A."/>
            <person name="Ohm R."/>
            <person name="Martin F."/>
            <person name="Silar P."/>
            <person name="Natvig D."/>
            <person name="Lalanne C."/>
            <person name="Gautier V."/>
            <person name="Ament-velasquez S.L."/>
            <person name="Kruys A."/>
            <person name="Hutchinson M.I."/>
            <person name="Powell A.J."/>
            <person name="Barry K."/>
            <person name="Miller A.N."/>
            <person name="Grigoriev I.V."/>
            <person name="Debuchy R."/>
            <person name="Gladieux P."/>
            <person name="Thoren M.H."/>
            <person name="Johannesson H."/>
        </authorList>
    </citation>
    <scope>NUCLEOTIDE SEQUENCE</scope>
    <source>
        <strain evidence="4">CBS 232.78</strain>
    </source>
</reference>
<feature type="region of interest" description="Disordered" evidence="1">
    <location>
        <begin position="1"/>
        <end position="42"/>
    </location>
</feature>
<accession>A0AAE0U4D5</accession>
<evidence type="ECO:0000256" key="2">
    <source>
        <dbReference type="SAM" id="Phobius"/>
    </source>
</evidence>
<dbReference type="PANTHER" id="PTHR39461:SF1">
    <property type="entry name" value="LEA DOMAIN PROTEIN (AFU_ORTHOLOGUE AFUA_8G04920)"/>
    <property type="match status" value="1"/>
</dbReference>
<evidence type="ECO:0000256" key="1">
    <source>
        <dbReference type="SAM" id="MobiDB-lite"/>
    </source>
</evidence>
<feature type="transmembrane region" description="Helical" evidence="2">
    <location>
        <begin position="545"/>
        <end position="567"/>
    </location>
</feature>
<dbReference type="Pfam" id="PF12396">
    <property type="entry name" value="DUF3659"/>
    <property type="match status" value="5"/>
</dbReference>
<reference evidence="4" key="1">
    <citation type="journal article" date="2023" name="Mol. Phylogenet. Evol.">
        <title>Genome-scale phylogeny and comparative genomics of the fungal order Sordariales.</title>
        <authorList>
            <person name="Hensen N."/>
            <person name="Bonometti L."/>
            <person name="Westerberg I."/>
            <person name="Brannstrom I.O."/>
            <person name="Guillou S."/>
            <person name="Cros-Aarteil S."/>
            <person name="Calhoun S."/>
            <person name="Haridas S."/>
            <person name="Kuo A."/>
            <person name="Mondo S."/>
            <person name="Pangilinan J."/>
            <person name="Riley R."/>
            <person name="LaButti K."/>
            <person name="Andreopoulos B."/>
            <person name="Lipzen A."/>
            <person name="Chen C."/>
            <person name="Yan M."/>
            <person name="Daum C."/>
            <person name="Ng V."/>
            <person name="Clum A."/>
            <person name="Steindorff A."/>
            <person name="Ohm R.A."/>
            <person name="Martin F."/>
            <person name="Silar P."/>
            <person name="Natvig D.O."/>
            <person name="Lalanne C."/>
            <person name="Gautier V."/>
            <person name="Ament-Velasquez S.L."/>
            <person name="Kruys A."/>
            <person name="Hutchinson M.I."/>
            <person name="Powell A.J."/>
            <person name="Barry K."/>
            <person name="Miller A.N."/>
            <person name="Grigoriev I.V."/>
            <person name="Debuchy R."/>
            <person name="Gladieux P."/>
            <person name="Hiltunen Thoren M."/>
            <person name="Johannesson H."/>
        </authorList>
    </citation>
    <scope>NUCLEOTIDE SEQUENCE</scope>
    <source>
        <strain evidence="4">CBS 232.78</strain>
    </source>
</reference>
<evidence type="ECO:0000259" key="3">
    <source>
        <dbReference type="Pfam" id="PF22485"/>
    </source>
</evidence>
<keyword evidence="2" id="KW-1133">Transmembrane helix</keyword>
<feature type="domain" description="DUF6987" evidence="3">
    <location>
        <begin position="398"/>
        <end position="567"/>
    </location>
</feature>